<reference evidence="18 19" key="1">
    <citation type="submission" date="2018-09" db="EMBL/GenBank/DDBJ databases">
        <title>Genomic investigation of the strawberry pathogen Phytophthora fragariae indicates pathogenicity is determined by transcriptional variation in three key races.</title>
        <authorList>
            <person name="Adams T.M."/>
            <person name="Armitage A.D."/>
            <person name="Sobczyk M.K."/>
            <person name="Bates H.J."/>
            <person name="Dunwell J.M."/>
            <person name="Nellist C.F."/>
            <person name="Harrison R.J."/>
        </authorList>
    </citation>
    <scope>NUCLEOTIDE SEQUENCE [LARGE SCALE GENOMIC DNA]</scope>
    <source>
        <strain evidence="10 14">A4</strain>
        <strain evidence="9 15">BC-1</strain>
        <strain evidence="7 19">BC-23</strain>
        <strain evidence="8 13">NOV-27</strain>
        <strain evidence="6 16">NOV-5</strain>
        <strain evidence="5 17">NOV-71</strain>
        <strain evidence="11 20">NOV-77</strain>
        <strain evidence="2 12">NOV-9</strain>
        <strain evidence="4 21">ONT-3</strain>
        <strain evidence="3 18">SCRP245</strain>
    </source>
</reference>
<dbReference type="EMBL" id="QXGD01001358">
    <property type="protein sequence ID" value="KAE9208001.1"/>
    <property type="molecule type" value="Genomic_DNA"/>
</dbReference>
<keyword evidence="1" id="KW-0732">Signal</keyword>
<keyword evidence="13" id="KW-1185">Reference proteome</keyword>
<evidence type="ECO:0000313" key="7">
    <source>
        <dbReference type="EMBL" id="KAE9185530.1"/>
    </source>
</evidence>
<evidence type="ECO:0000313" key="11">
    <source>
        <dbReference type="EMBL" id="KAE9305382.1"/>
    </source>
</evidence>
<dbReference type="EMBL" id="QXGC01002484">
    <property type="protein sequence ID" value="KAE9185530.1"/>
    <property type="molecule type" value="Genomic_DNA"/>
</dbReference>
<dbReference type="EMBL" id="QXFY01001981">
    <property type="protein sequence ID" value="KAE9305382.1"/>
    <property type="molecule type" value="Genomic_DNA"/>
</dbReference>
<evidence type="ECO:0000313" key="17">
    <source>
        <dbReference type="Proteomes" id="UP000441208"/>
    </source>
</evidence>
<dbReference type="Proteomes" id="UP000440367">
    <property type="component" value="Unassembled WGS sequence"/>
</dbReference>
<evidence type="ECO:0000313" key="19">
    <source>
        <dbReference type="Proteomes" id="UP000476176"/>
    </source>
</evidence>
<evidence type="ECO:0000313" key="4">
    <source>
        <dbReference type="EMBL" id="KAE9076279.1"/>
    </source>
</evidence>
<evidence type="ECO:0000313" key="12">
    <source>
        <dbReference type="Proteomes" id="UP000429523"/>
    </source>
</evidence>
<dbReference type="Proteomes" id="UP000486351">
    <property type="component" value="Unassembled WGS sequence"/>
</dbReference>
<dbReference type="Proteomes" id="UP000429523">
    <property type="component" value="Unassembled WGS sequence"/>
</dbReference>
<name>A0A6A3JF89_9STRA</name>
<evidence type="ECO:0000313" key="20">
    <source>
        <dbReference type="Proteomes" id="UP000486351"/>
    </source>
</evidence>
<evidence type="ECO:0000256" key="1">
    <source>
        <dbReference type="SAM" id="SignalP"/>
    </source>
</evidence>
<dbReference type="EMBL" id="QXGE01001345">
    <property type="protein sequence ID" value="KAE9293937.1"/>
    <property type="molecule type" value="Genomic_DNA"/>
</dbReference>
<dbReference type="EMBL" id="QXGF01001307">
    <property type="protein sequence ID" value="KAE8930948.1"/>
    <property type="molecule type" value="Genomic_DNA"/>
</dbReference>
<accession>A0A6A3JF89</accession>
<dbReference type="EMBL" id="QXGB01001349">
    <property type="protein sequence ID" value="KAE9192315.1"/>
    <property type="molecule type" value="Genomic_DNA"/>
</dbReference>
<evidence type="ECO:0000313" key="13">
    <source>
        <dbReference type="Proteomes" id="UP000433483"/>
    </source>
</evidence>
<proteinExistence type="predicted"/>
<evidence type="ECO:0000313" key="16">
    <source>
        <dbReference type="Proteomes" id="UP000440732"/>
    </source>
</evidence>
<comment type="caution">
    <text evidence="3">The sequence shown here is derived from an EMBL/GenBank/DDBJ whole genome shotgun (WGS) entry which is preliminary data.</text>
</comment>
<dbReference type="EMBL" id="QXFW01001273">
    <property type="protein sequence ID" value="KAE8993480.1"/>
    <property type="molecule type" value="Genomic_DNA"/>
</dbReference>
<feature type="signal peptide" evidence="1">
    <location>
        <begin position="1"/>
        <end position="19"/>
    </location>
</feature>
<feature type="chain" id="PRO_5036379838" evidence="1">
    <location>
        <begin position="20"/>
        <end position="54"/>
    </location>
</feature>
<evidence type="ECO:0000313" key="9">
    <source>
        <dbReference type="EMBL" id="KAE9208001.1"/>
    </source>
</evidence>
<dbReference type="Proteomes" id="UP000488956">
    <property type="component" value="Unassembled WGS sequence"/>
</dbReference>
<evidence type="ECO:0000313" key="14">
    <source>
        <dbReference type="Proteomes" id="UP000437068"/>
    </source>
</evidence>
<evidence type="ECO:0000313" key="5">
    <source>
        <dbReference type="EMBL" id="KAE9091561.1"/>
    </source>
</evidence>
<dbReference type="Proteomes" id="UP000437068">
    <property type="component" value="Unassembled WGS sequence"/>
</dbReference>
<evidence type="ECO:0000313" key="10">
    <source>
        <dbReference type="EMBL" id="KAE9293937.1"/>
    </source>
</evidence>
<protein>
    <submittedName>
        <fullName evidence="3">Uncharacterized protein</fullName>
    </submittedName>
</protein>
<sequence length="54" mass="5812">MCFRSKLQILASFLDVVQAPQWAYTCTTVAGGVHGPPCSATVLIILCTLEADRD</sequence>
<dbReference type="Proteomes" id="UP000460718">
    <property type="component" value="Unassembled WGS sequence"/>
</dbReference>
<organism evidence="3 18">
    <name type="scientific">Phytophthora fragariae</name>
    <dbReference type="NCBI Taxonomy" id="53985"/>
    <lineage>
        <taxon>Eukaryota</taxon>
        <taxon>Sar</taxon>
        <taxon>Stramenopiles</taxon>
        <taxon>Oomycota</taxon>
        <taxon>Peronosporomycetes</taxon>
        <taxon>Peronosporales</taxon>
        <taxon>Peronosporaceae</taxon>
        <taxon>Phytophthora</taxon>
    </lineage>
</organism>
<evidence type="ECO:0000313" key="15">
    <source>
        <dbReference type="Proteomes" id="UP000440367"/>
    </source>
</evidence>
<dbReference type="Proteomes" id="UP000441208">
    <property type="component" value="Unassembled WGS sequence"/>
</dbReference>
<evidence type="ECO:0000313" key="3">
    <source>
        <dbReference type="EMBL" id="KAE8993480.1"/>
    </source>
</evidence>
<evidence type="ECO:0000313" key="21">
    <source>
        <dbReference type="Proteomes" id="UP000488956"/>
    </source>
</evidence>
<evidence type="ECO:0000313" key="2">
    <source>
        <dbReference type="EMBL" id="KAE8930948.1"/>
    </source>
</evidence>
<dbReference type="Proteomes" id="UP000433483">
    <property type="component" value="Unassembled WGS sequence"/>
</dbReference>
<dbReference type="EMBL" id="QXGA01001318">
    <property type="protein sequence ID" value="KAE9122446.1"/>
    <property type="molecule type" value="Genomic_DNA"/>
</dbReference>
<dbReference type="AlphaFoldDB" id="A0A6A3JF89"/>
<dbReference type="Proteomes" id="UP000440732">
    <property type="component" value="Unassembled WGS sequence"/>
</dbReference>
<evidence type="ECO:0000313" key="8">
    <source>
        <dbReference type="EMBL" id="KAE9192315.1"/>
    </source>
</evidence>
<dbReference type="Proteomes" id="UP000476176">
    <property type="component" value="Unassembled WGS sequence"/>
</dbReference>
<gene>
    <name evidence="10" type="ORF">PF001_g18022</name>
    <name evidence="9" type="ORF">PF002_g19536</name>
    <name evidence="7" type="ORF">PF004_g23334</name>
    <name evidence="8" type="ORF">PF005_g18506</name>
    <name evidence="6" type="ORF">PF006_g17651</name>
    <name evidence="5" type="ORF">PF007_g18832</name>
    <name evidence="11" type="ORF">PF008_g21739</name>
    <name evidence="2" type="ORF">PF009_g18976</name>
    <name evidence="4" type="ORF">PF010_g23962</name>
    <name evidence="3" type="ORF">PF011_g17129</name>
</gene>
<evidence type="ECO:0000313" key="6">
    <source>
        <dbReference type="EMBL" id="KAE9122446.1"/>
    </source>
</evidence>
<dbReference type="EMBL" id="QXFZ01001378">
    <property type="protein sequence ID" value="KAE9091561.1"/>
    <property type="molecule type" value="Genomic_DNA"/>
</dbReference>
<dbReference type="EMBL" id="QXFX01002514">
    <property type="protein sequence ID" value="KAE9076279.1"/>
    <property type="molecule type" value="Genomic_DNA"/>
</dbReference>
<evidence type="ECO:0000313" key="18">
    <source>
        <dbReference type="Proteomes" id="UP000460718"/>
    </source>
</evidence>